<dbReference type="AlphaFoldDB" id="A0A4R1K569"/>
<sequence>MLRMFLAANAELGVDNRFSLTKSLISGRKYNVTVYLKDIVNGSSSIWDAGDIIDINDEDYNGIFINIVLPFTADLSKPADSSSVALAEFIREGFSSAFGTTTKAFDYTHNIWSLNFMIEHPYWFLGVINVGGMENYIEI</sequence>
<proteinExistence type="predicted"/>
<name>A0A4R1K569_9BACT</name>
<evidence type="ECO:0000313" key="1">
    <source>
        <dbReference type="EMBL" id="TCK58169.1"/>
    </source>
</evidence>
<dbReference type="RefSeq" id="WP_132874709.1">
    <property type="nucleotide sequence ID" value="NZ_SMGG01000009.1"/>
</dbReference>
<accession>A0A4R1K569</accession>
<keyword evidence="2" id="KW-1185">Reference proteome</keyword>
<gene>
    <name evidence="1" type="ORF">C8D98_2747</name>
</gene>
<comment type="caution">
    <text evidence="1">The sequence shown here is derived from an EMBL/GenBank/DDBJ whole genome shotgun (WGS) entry which is preliminary data.</text>
</comment>
<dbReference type="EMBL" id="SMGG01000009">
    <property type="protein sequence ID" value="TCK58169.1"/>
    <property type="molecule type" value="Genomic_DNA"/>
</dbReference>
<evidence type="ECO:0000313" key="2">
    <source>
        <dbReference type="Proteomes" id="UP000294614"/>
    </source>
</evidence>
<reference evidence="1 2" key="1">
    <citation type="submission" date="2019-03" db="EMBL/GenBank/DDBJ databases">
        <title>Genomic Encyclopedia of Type Strains, Phase IV (KMG-IV): sequencing the most valuable type-strain genomes for metagenomic binning, comparative biology and taxonomic classification.</title>
        <authorList>
            <person name="Goeker M."/>
        </authorList>
    </citation>
    <scope>NUCLEOTIDE SEQUENCE [LARGE SCALE GENOMIC DNA]</scope>
    <source>
        <strain evidence="1 2">DSM 24984</strain>
    </source>
</reference>
<protein>
    <submittedName>
        <fullName evidence="1">Uncharacterized protein</fullName>
    </submittedName>
</protein>
<dbReference type="Proteomes" id="UP000294614">
    <property type="component" value="Unassembled WGS sequence"/>
</dbReference>
<organism evidence="1 2">
    <name type="scientific">Seleniivibrio woodruffii</name>
    <dbReference type="NCBI Taxonomy" id="1078050"/>
    <lineage>
        <taxon>Bacteria</taxon>
        <taxon>Pseudomonadati</taxon>
        <taxon>Deferribacterota</taxon>
        <taxon>Deferribacteres</taxon>
        <taxon>Deferribacterales</taxon>
        <taxon>Geovibrionaceae</taxon>
        <taxon>Seleniivibrio</taxon>
    </lineage>
</organism>